<organism evidence="1 2">
    <name type="scientific">Phytophthora sojae (strain P6497)</name>
    <name type="common">Soybean stem and root rot agent</name>
    <name type="synonym">Phytophthora megasperma f. sp. glycines</name>
    <dbReference type="NCBI Taxonomy" id="1094619"/>
    <lineage>
        <taxon>Eukaryota</taxon>
        <taxon>Sar</taxon>
        <taxon>Stramenopiles</taxon>
        <taxon>Oomycota</taxon>
        <taxon>Peronosporomycetes</taxon>
        <taxon>Peronosporales</taxon>
        <taxon>Peronosporaceae</taxon>
        <taxon>Phytophthora</taxon>
    </lineage>
</organism>
<proteinExistence type="predicted"/>
<dbReference type="AlphaFoldDB" id="G4YHF3"/>
<dbReference type="KEGG" id="psoj:PHYSODRAFT_284325"/>
<dbReference type="Proteomes" id="UP000002640">
    <property type="component" value="Unassembled WGS sequence"/>
</dbReference>
<gene>
    <name evidence="1" type="ORF">PHYSODRAFT_284325</name>
</gene>
<dbReference type="InParanoid" id="G4YHF3"/>
<dbReference type="EMBL" id="JH159151">
    <property type="protein sequence ID" value="EGZ28741.1"/>
    <property type="molecule type" value="Genomic_DNA"/>
</dbReference>
<dbReference type="GeneID" id="20639754"/>
<evidence type="ECO:0000313" key="2">
    <source>
        <dbReference type="Proteomes" id="UP000002640"/>
    </source>
</evidence>
<reference evidence="1 2" key="1">
    <citation type="journal article" date="2006" name="Science">
        <title>Phytophthora genome sequences uncover evolutionary origins and mechanisms of pathogenesis.</title>
        <authorList>
            <person name="Tyler B.M."/>
            <person name="Tripathy S."/>
            <person name="Zhang X."/>
            <person name="Dehal P."/>
            <person name="Jiang R.H."/>
            <person name="Aerts A."/>
            <person name="Arredondo F.D."/>
            <person name="Baxter L."/>
            <person name="Bensasson D."/>
            <person name="Beynon J.L."/>
            <person name="Chapman J."/>
            <person name="Damasceno C.M."/>
            <person name="Dorrance A.E."/>
            <person name="Dou D."/>
            <person name="Dickerman A.W."/>
            <person name="Dubchak I.L."/>
            <person name="Garbelotto M."/>
            <person name="Gijzen M."/>
            <person name="Gordon S.G."/>
            <person name="Govers F."/>
            <person name="Grunwald N.J."/>
            <person name="Huang W."/>
            <person name="Ivors K.L."/>
            <person name="Jones R.W."/>
            <person name="Kamoun S."/>
            <person name="Krampis K."/>
            <person name="Lamour K.H."/>
            <person name="Lee M.K."/>
            <person name="McDonald W.H."/>
            <person name="Medina M."/>
            <person name="Meijer H.J."/>
            <person name="Nordberg E.K."/>
            <person name="Maclean D.J."/>
            <person name="Ospina-Giraldo M.D."/>
            <person name="Morris P.F."/>
            <person name="Phuntumart V."/>
            <person name="Putnam N.H."/>
            <person name="Rash S."/>
            <person name="Rose J.K."/>
            <person name="Sakihama Y."/>
            <person name="Salamov A.A."/>
            <person name="Savidor A."/>
            <person name="Scheuring C.F."/>
            <person name="Smith B.M."/>
            <person name="Sobral B.W."/>
            <person name="Terry A."/>
            <person name="Torto-Alalibo T.A."/>
            <person name="Win J."/>
            <person name="Xu Z."/>
            <person name="Zhang H."/>
            <person name="Grigoriev I.V."/>
            <person name="Rokhsar D.S."/>
            <person name="Boore J.L."/>
        </authorList>
    </citation>
    <scope>NUCLEOTIDE SEQUENCE [LARGE SCALE GENOMIC DNA]</scope>
    <source>
        <strain evidence="1 2">P6497</strain>
    </source>
</reference>
<dbReference type="RefSeq" id="XP_009516016.1">
    <property type="nucleotide sequence ID" value="XM_009517721.1"/>
</dbReference>
<accession>G4YHF3</accession>
<name>G4YHF3_PHYSP</name>
<evidence type="ECO:0000313" key="1">
    <source>
        <dbReference type="EMBL" id="EGZ28741.1"/>
    </source>
</evidence>
<keyword evidence="2" id="KW-1185">Reference proteome</keyword>
<protein>
    <submittedName>
        <fullName evidence="1">Uncharacterized protein</fullName>
    </submittedName>
</protein>
<sequence>MLIYGSIIVMQSGWSALHLLCKNKSGGDADLVPSIQQLLTARANVNLQTTVCEVV</sequence>
<dbReference type="SMR" id="G4YHF3"/>